<dbReference type="SUPFAM" id="SSF56112">
    <property type="entry name" value="Protein kinase-like (PK-like)"/>
    <property type="match status" value="1"/>
</dbReference>
<evidence type="ECO:0000313" key="4">
    <source>
        <dbReference type="WBParaSite" id="TTAC_0000297001-mRNA-1"/>
    </source>
</evidence>
<dbReference type="STRING" id="6205.A0A0R3WQD0"/>
<dbReference type="GO" id="GO:0004672">
    <property type="term" value="F:protein kinase activity"/>
    <property type="evidence" value="ECO:0007669"/>
    <property type="project" value="InterPro"/>
</dbReference>
<dbReference type="PANTHER" id="PTHR27006">
    <property type="entry name" value="PROMASTIGOTE SURFACE ANTIGEN PROTEIN PSA"/>
    <property type="match status" value="1"/>
</dbReference>
<dbReference type="Proteomes" id="UP000274429">
    <property type="component" value="Unassembled WGS sequence"/>
</dbReference>
<evidence type="ECO:0000259" key="1">
    <source>
        <dbReference type="PROSITE" id="PS50011"/>
    </source>
</evidence>
<accession>A0A0R3WQD0</accession>
<dbReference type="WBParaSite" id="TTAC_0000297001-mRNA-1">
    <property type="protein sequence ID" value="TTAC_0000297001-mRNA-1"/>
    <property type="gene ID" value="TTAC_0000297001"/>
</dbReference>
<dbReference type="PANTHER" id="PTHR27006:SF634">
    <property type="entry name" value="RECEPTOR-LIKE SERINE_THREONINE-PROTEIN KINASE"/>
    <property type="match status" value="1"/>
</dbReference>
<organism evidence="4">
    <name type="scientific">Hydatigena taeniaeformis</name>
    <name type="common">Feline tapeworm</name>
    <name type="synonym">Taenia taeniaeformis</name>
    <dbReference type="NCBI Taxonomy" id="6205"/>
    <lineage>
        <taxon>Eukaryota</taxon>
        <taxon>Metazoa</taxon>
        <taxon>Spiralia</taxon>
        <taxon>Lophotrochozoa</taxon>
        <taxon>Platyhelminthes</taxon>
        <taxon>Cestoda</taxon>
        <taxon>Eucestoda</taxon>
        <taxon>Cyclophyllidea</taxon>
        <taxon>Taeniidae</taxon>
        <taxon>Hydatigera</taxon>
    </lineage>
</organism>
<dbReference type="EMBL" id="UYWX01001731">
    <property type="protein sequence ID" value="VDM21607.1"/>
    <property type="molecule type" value="Genomic_DNA"/>
</dbReference>
<evidence type="ECO:0000313" key="2">
    <source>
        <dbReference type="EMBL" id="VDM21607.1"/>
    </source>
</evidence>
<reference evidence="2 3" key="2">
    <citation type="submission" date="2018-11" db="EMBL/GenBank/DDBJ databases">
        <authorList>
            <consortium name="Pathogen Informatics"/>
        </authorList>
    </citation>
    <scope>NUCLEOTIDE SEQUENCE [LARGE SCALE GENOMIC DNA]</scope>
</reference>
<reference evidence="4" key="1">
    <citation type="submission" date="2017-02" db="UniProtKB">
        <authorList>
            <consortium name="WormBaseParasite"/>
        </authorList>
    </citation>
    <scope>IDENTIFICATION</scope>
</reference>
<gene>
    <name evidence="2" type="ORF">TTAC_LOCUS2955</name>
</gene>
<keyword evidence="3" id="KW-1185">Reference proteome</keyword>
<dbReference type="Gene3D" id="1.10.510.10">
    <property type="entry name" value="Transferase(Phosphotransferase) domain 1"/>
    <property type="match status" value="1"/>
</dbReference>
<protein>
    <submittedName>
        <fullName evidence="4">Protein kinase domain-containing protein</fullName>
    </submittedName>
</protein>
<evidence type="ECO:0000313" key="3">
    <source>
        <dbReference type="Proteomes" id="UP000274429"/>
    </source>
</evidence>
<dbReference type="OrthoDB" id="4062651at2759"/>
<dbReference type="InterPro" id="IPR000719">
    <property type="entry name" value="Prot_kinase_dom"/>
</dbReference>
<dbReference type="InterPro" id="IPR011009">
    <property type="entry name" value="Kinase-like_dom_sf"/>
</dbReference>
<dbReference type="InterPro" id="IPR001245">
    <property type="entry name" value="Ser-Thr/Tyr_kinase_cat_dom"/>
</dbReference>
<dbReference type="GO" id="GO:0005524">
    <property type="term" value="F:ATP binding"/>
    <property type="evidence" value="ECO:0007669"/>
    <property type="project" value="InterPro"/>
</dbReference>
<feature type="domain" description="Protein kinase" evidence="1">
    <location>
        <begin position="36"/>
        <end position="157"/>
    </location>
</feature>
<dbReference type="AlphaFoldDB" id="A0A0R3WQD0"/>
<sequence length="157" mass="18514">MYRVLFCGEVGLVEARPRRVAPPLSFEDCFIQYRDIKLTEEMGRGNIGVVYPGYILSMEVAVKKSLNLTKDRALREEVELMHKLLHRRFVSFLGFCCNAPDDRVLIITEYTLNGSLRDYLRRADKRFLDYRQLISIIDHIGAHYLSTRFFSRFINWQ</sequence>
<name>A0A0R3WQD0_HYDTA</name>
<dbReference type="PROSITE" id="PS50011">
    <property type="entry name" value="PROTEIN_KINASE_DOM"/>
    <property type="match status" value="1"/>
</dbReference>
<dbReference type="Pfam" id="PF07714">
    <property type="entry name" value="PK_Tyr_Ser-Thr"/>
    <property type="match status" value="1"/>
</dbReference>
<proteinExistence type="predicted"/>